<dbReference type="OrthoDB" id="1001471at2759"/>
<gene>
    <name evidence="1" type="ORF">Goklo_024245</name>
</gene>
<evidence type="ECO:0000313" key="1">
    <source>
        <dbReference type="EMBL" id="MBA0672560.1"/>
    </source>
</evidence>
<reference evidence="1 2" key="1">
    <citation type="journal article" date="2019" name="Genome Biol. Evol.">
        <title>Insights into the evolution of the New World diploid cottons (Gossypium, subgenus Houzingenia) based on genome sequencing.</title>
        <authorList>
            <person name="Grover C.E."/>
            <person name="Arick M.A. 2nd"/>
            <person name="Thrash A."/>
            <person name="Conover J.L."/>
            <person name="Sanders W.S."/>
            <person name="Peterson D.G."/>
            <person name="Frelichowski J.E."/>
            <person name="Scheffler J.A."/>
            <person name="Scheffler B.E."/>
            <person name="Wendel J.F."/>
        </authorList>
    </citation>
    <scope>NUCLEOTIDE SEQUENCE [LARGE SCALE GENOMIC DNA]</scope>
    <source>
        <strain evidence="1">57</strain>
        <tissue evidence="1">Leaf</tissue>
    </source>
</reference>
<dbReference type="Proteomes" id="UP000593573">
    <property type="component" value="Unassembled WGS sequence"/>
</dbReference>
<evidence type="ECO:0000313" key="2">
    <source>
        <dbReference type="Proteomes" id="UP000593573"/>
    </source>
</evidence>
<comment type="caution">
    <text evidence="1">The sequence shown here is derived from an EMBL/GenBank/DDBJ whole genome shotgun (WGS) entry which is preliminary data.</text>
</comment>
<accession>A0A7J8WCK5</accession>
<sequence length="28" mass="3184">MMPGAYPNPFMYPNPYMFHFSSPMAGLS</sequence>
<protein>
    <submittedName>
        <fullName evidence="1">Uncharacterized protein</fullName>
    </submittedName>
</protein>
<keyword evidence="2" id="KW-1185">Reference proteome</keyword>
<proteinExistence type="predicted"/>
<dbReference type="AlphaFoldDB" id="A0A7J8WCK5"/>
<name>A0A7J8WCK5_9ROSI</name>
<dbReference type="EMBL" id="JABFAB010245183">
    <property type="protein sequence ID" value="MBA0672560.1"/>
    <property type="molecule type" value="Genomic_DNA"/>
</dbReference>
<organism evidence="1 2">
    <name type="scientific">Gossypium klotzschianum</name>
    <dbReference type="NCBI Taxonomy" id="34286"/>
    <lineage>
        <taxon>Eukaryota</taxon>
        <taxon>Viridiplantae</taxon>
        <taxon>Streptophyta</taxon>
        <taxon>Embryophyta</taxon>
        <taxon>Tracheophyta</taxon>
        <taxon>Spermatophyta</taxon>
        <taxon>Magnoliopsida</taxon>
        <taxon>eudicotyledons</taxon>
        <taxon>Gunneridae</taxon>
        <taxon>Pentapetalae</taxon>
        <taxon>rosids</taxon>
        <taxon>malvids</taxon>
        <taxon>Malvales</taxon>
        <taxon>Malvaceae</taxon>
        <taxon>Malvoideae</taxon>
        <taxon>Gossypium</taxon>
    </lineage>
</organism>